<protein>
    <recommendedName>
        <fullName evidence="3">ACB domain-containing protein</fullName>
    </recommendedName>
</protein>
<name>A0A9D5HFG5_9LILI</name>
<gene>
    <name evidence="4" type="ORF">J5N97_016217</name>
</gene>
<feature type="compositionally biased region" description="Polar residues" evidence="2">
    <location>
        <begin position="48"/>
        <end position="61"/>
    </location>
</feature>
<reference evidence="4" key="1">
    <citation type="submission" date="2021-03" db="EMBL/GenBank/DDBJ databases">
        <authorList>
            <person name="Li Z."/>
            <person name="Yang C."/>
        </authorList>
    </citation>
    <scope>NUCLEOTIDE SEQUENCE</scope>
    <source>
        <strain evidence="4">Dzin_1.0</strain>
        <tissue evidence="4">Leaf</tissue>
    </source>
</reference>
<organism evidence="4 5">
    <name type="scientific">Dioscorea zingiberensis</name>
    <dbReference type="NCBI Taxonomy" id="325984"/>
    <lineage>
        <taxon>Eukaryota</taxon>
        <taxon>Viridiplantae</taxon>
        <taxon>Streptophyta</taxon>
        <taxon>Embryophyta</taxon>
        <taxon>Tracheophyta</taxon>
        <taxon>Spermatophyta</taxon>
        <taxon>Magnoliopsida</taxon>
        <taxon>Liliopsida</taxon>
        <taxon>Dioscoreales</taxon>
        <taxon>Dioscoreaceae</taxon>
        <taxon>Dioscorea</taxon>
    </lineage>
</organism>
<sequence length="104" mass="11879">MNPEVAMEKYMELLSEQIPEWSREKPQLTANRMEAKDFGSGRDACSGTPDQSSPLPYQLSETRSKQEEKTWTEGDAVVDPKVIEPAKTDQSMFKLYRHCLPNVD</sequence>
<proteinExistence type="inferred from homology"/>
<keyword evidence="5" id="KW-1185">Reference proteome</keyword>
<feature type="region of interest" description="Disordered" evidence="2">
    <location>
        <begin position="22"/>
        <end position="76"/>
    </location>
</feature>
<evidence type="ECO:0000256" key="1">
    <source>
        <dbReference type="ARBA" id="ARBA00005567"/>
    </source>
</evidence>
<evidence type="ECO:0000259" key="3">
    <source>
        <dbReference type="PROSITE" id="PS51228"/>
    </source>
</evidence>
<dbReference type="AlphaFoldDB" id="A0A9D5HFG5"/>
<reference evidence="4" key="2">
    <citation type="journal article" date="2022" name="Hortic Res">
        <title>The genome of Dioscorea zingiberensis sheds light on the biosynthesis, origin and evolution of the medicinally important diosgenin saponins.</title>
        <authorList>
            <person name="Li Y."/>
            <person name="Tan C."/>
            <person name="Li Z."/>
            <person name="Guo J."/>
            <person name="Li S."/>
            <person name="Chen X."/>
            <person name="Wang C."/>
            <person name="Dai X."/>
            <person name="Yang H."/>
            <person name="Song W."/>
            <person name="Hou L."/>
            <person name="Xu J."/>
            <person name="Tong Z."/>
            <person name="Xu A."/>
            <person name="Yuan X."/>
            <person name="Wang W."/>
            <person name="Yang Q."/>
            <person name="Chen L."/>
            <person name="Sun Z."/>
            <person name="Wang K."/>
            <person name="Pan B."/>
            <person name="Chen J."/>
            <person name="Bao Y."/>
            <person name="Liu F."/>
            <person name="Qi X."/>
            <person name="Gang D.R."/>
            <person name="Wen J."/>
            <person name="Li J."/>
        </authorList>
    </citation>
    <scope>NUCLEOTIDE SEQUENCE</scope>
    <source>
        <strain evidence="4">Dzin_1.0</strain>
    </source>
</reference>
<dbReference type="PROSITE" id="PS51228">
    <property type="entry name" value="ACB_2"/>
    <property type="match status" value="1"/>
</dbReference>
<feature type="compositionally biased region" description="Basic and acidic residues" evidence="2">
    <location>
        <begin position="62"/>
        <end position="72"/>
    </location>
</feature>
<evidence type="ECO:0000313" key="5">
    <source>
        <dbReference type="Proteomes" id="UP001085076"/>
    </source>
</evidence>
<accession>A0A9D5HFG5</accession>
<comment type="caution">
    <text evidence="4">The sequence shown here is derived from an EMBL/GenBank/DDBJ whole genome shotgun (WGS) entry which is preliminary data.</text>
</comment>
<dbReference type="OrthoDB" id="1176381at2759"/>
<comment type="similarity">
    <text evidence="1">Belongs to the ACBP family.</text>
</comment>
<evidence type="ECO:0000256" key="2">
    <source>
        <dbReference type="SAM" id="MobiDB-lite"/>
    </source>
</evidence>
<dbReference type="InterPro" id="IPR000582">
    <property type="entry name" value="Acyl-CoA-binding_protein"/>
</dbReference>
<dbReference type="Proteomes" id="UP001085076">
    <property type="component" value="Miscellaneous, Linkage group lg04"/>
</dbReference>
<evidence type="ECO:0000313" key="4">
    <source>
        <dbReference type="EMBL" id="KAJ0974252.1"/>
    </source>
</evidence>
<dbReference type="EMBL" id="JAGGNH010000004">
    <property type="protein sequence ID" value="KAJ0974252.1"/>
    <property type="molecule type" value="Genomic_DNA"/>
</dbReference>
<dbReference type="GO" id="GO:0000062">
    <property type="term" value="F:fatty-acyl-CoA binding"/>
    <property type="evidence" value="ECO:0007669"/>
    <property type="project" value="InterPro"/>
</dbReference>
<feature type="domain" description="ACB" evidence="3">
    <location>
        <begin position="1"/>
        <end position="23"/>
    </location>
</feature>